<dbReference type="Gene3D" id="1.20.144.10">
    <property type="entry name" value="Phosphatidic acid phosphatase type 2/haloperoxidase"/>
    <property type="match status" value="1"/>
</dbReference>
<comment type="caution">
    <text evidence="2">The sequence shown here is derived from an EMBL/GenBank/DDBJ whole genome shotgun (WGS) entry which is preliminary data.</text>
</comment>
<organism evidence="2 3">
    <name type="scientific">Acetobacterium tundrae</name>
    <dbReference type="NCBI Taxonomy" id="132932"/>
    <lineage>
        <taxon>Bacteria</taxon>
        <taxon>Bacillati</taxon>
        <taxon>Bacillota</taxon>
        <taxon>Clostridia</taxon>
        <taxon>Eubacteriales</taxon>
        <taxon>Eubacteriaceae</taxon>
        <taxon>Acetobacterium</taxon>
    </lineage>
</organism>
<evidence type="ECO:0000313" key="2">
    <source>
        <dbReference type="EMBL" id="MBC3796014.1"/>
    </source>
</evidence>
<accession>A0ABR6WHR5</accession>
<name>A0ABR6WHR5_9FIRM</name>
<keyword evidence="3" id="KW-1185">Reference proteome</keyword>
<keyword evidence="1" id="KW-0812">Transmembrane</keyword>
<feature type="transmembrane region" description="Helical" evidence="1">
    <location>
        <begin position="6"/>
        <end position="21"/>
    </location>
</feature>
<evidence type="ECO:0008006" key="4">
    <source>
        <dbReference type="Google" id="ProtNLM"/>
    </source>
</evidence>
<evidence type="ECO:0000313" key="3">
    <source>
        <dbReference type="Proteomes" id="UP000653358"/>
    </source>
</evidence>
<proteinExistence type="predicted"/>
<keyword evidence="1" id="KW-0472">Membrane</keyword>
<keyword evidence="1" id="KW-1133">Transmembrane helix</keyword>
<protein>
    <recommendedName>
        <fullName evidence="4">Phosphatidic acid phosphatase type 2/haloperoxidase domain-containing protein</fullName>
    </recommendedName>
</protein>
<gene>
    <name evidence="2" type="ORF">GH807_02970</name>
</gene>
<dbReference type="Proteomes" id="UP000653358">
    <property type="component" value="Unassembled WGS sequence"/>
</dbReference>
<evidence type="ECO:0000256" key="1">
    <source>
        <dbReference type="SAM" id="Phobius"/>
    </source>
</evidence>
<dbReference type="SUPFAM" id="SSF48317">
    <property type="entry name" value="Acid phosphatase/Vanadium-dependent haloperoxidase"/>
    <property type="match status" value="1"/>
</dbReference>
<dbReference type="InterPro" id="IPR036938">
    <property type="entry name" value="PAP2/HPO_sf"/>
</dbReference>
<feature type="transmembrane region" description="Helical" evidence="1">
    <location>
        <begin position="33"/>
        <end position="50"/>
    </location>
</feature>
<dbReference type="EMBL" id="WJBB01000002">
    <property type="protein sequence ID" value="MBC3796014.1"/>
    <property type="molecule type" value="Genomic_DNA"/>
</dbReference>
<sequence>MPINLIIGISVLFFSGLIGWSRVELKRHTPKEVYTGAIIGFTIGLLMIVTEGAI</sequence>
<reference evidence="2 3" key="1">
    <citation type="journal article" date="2020" name="mSystems">
        <title>Defining Genomic and Predicted Metabolic Features of the Acetobacterium Genus.</title>
        <authorList>
            <person name="Ross D.E."/>
            <person name="Marshall C.W."/>
            <person name="Gulliver D."/>
            <person name="May H.D."/>
            <person name="Norman R.S."/>
        </authorList>
    </citation>
    <scope>NUCLEOTIDE SEQUENCE [LARGE SCALE GENOMIC DNA]</scope>
    <source>
        <strain evidence="2 3">DSM 9173</strain>
    </source>
</reference>
<dbReference type="RefSeq" id="WP_186843645.1">
    <property type="nucleotide sequence ID" value="NZ_RXYB01000003.1"/>
</dbReference>